<dbReference type="Gene3D" id="3.40.50.720">
    <property type="entry name" value="NAD(P)-binding Rossmann-like Domain"/>
    <property type="match status" value="1"/>
</dbReference>
<protein>
    <submittedName>
        <fullName evidence="3">NAD(P)-dependent oxidoreductase</fullName>
    </submittedName>
</protein>
<comment type="caution">
    <text evidence="3">The sequence shown here is derived from an EMBL/GenBank/DDBJ whole genome shotgun (WGS) entry which is preliminary data.</text>
</comment>
<dbReference type="Pfam" id="PF01370">
    <property type="entry name" value="Epimerase"/>
    <property type="match status" value="1"/>
</dbReference>
<sequence length="328" mass="36692">MNNRVLVTGGSGFVAFHVINELLQQGYAVYASIRGNSNVAHLNGLNVTFVQLNFQDPEQIKTVLAEHGINYIIHAAGTTAALNQDIYNTVNAVYTKNLCEAVASLGEQVQKFVFVSSLASIGPSIDSKDIDELQSPLPVTMYGRSKKLAEEFLATFSNIKWLIFRPTAVYGPRDKDIFIMLKTFTNGFEPYIGKSQQQLSFIYVKDLAKLLVDSLRQEKIHQAYNISDGNDYGRYELASLTSALINKKLRRIHLPMPLVKVIARVCDVYGKVASKTPALNTDKLAELTASWKCSAALAQKELGFRPQYNLKSGLEESIKWYKENKWIK</sequence>
<proteinExistence type="inferred from homology"/>
<evidence type="ECO:0000313" key="4">
    <source>
        <dbReference type="Proteomes" id="UP001210231"/>
    </source>
</evidence>
<dbReference type="RefSeq" id="WP_407030211.1">
    <property type="nucleotide sequence ID" value="NZ_JAQGEF010000003.1"/>
</dbReference>
<comment type="similarity">
    <text evidence="1">Belongs to the NAD(P)-dependent epimerase/dehydratase family.</text>
</comment>
<dbReference type="EMBL" id="JAQGEF010000003">
    <property type="protein sequence ID" value="MDA3613881.1"/>
    <property type="molecule type" value="Genomic_DNA"/>
</dbReference>
<organism evidence="3 4">
    <name type="scientific">Polluticaenibacter yanchengensis</name>
    <dbReference type="NCBI Taxonomy" id="3014562"/>
    <lineage>
        <taxon>Bacteria</taxon>
        <taxon>Pseudomonadati</taxon>
        <taxon>Bacteroidota</taxon>
        <taxon>Chitinophagia</taxon>
        <taxon>Chitinophagales</taxon>
        <taxon>Chitinophagaceae</taxon>
        <taxon>Polluticaenibacter</taxon>
    </lineage>
</organism>
<dbReference type="PANTHER" id="PTHR43000">
    <property type="entry name" value="DTDP-D-GLUCOSE 4,6-DEHYDRATASE-RELATED"/>
    <property type="match status" value="1"/>
</dbReference>
<accession>A0ABT4UGC2</accession>
<dbReference type="SUPFAM" id="SSF51735">
    <property type="entry name" value="NAD(P)-binding Rossmann-fold domains"/>
    <property type="match status" value="1"/>
</dbReference>
<dbReference type="InterPro" id="IPR001509">
    <property type="entry name" value="Epimerase_deHydtase"/>
</dbReference>
<evidence type="ECO:0000259" key="2">
    <source>
        <dbReference type="Pfam" id="PF01370"/>
    </source>
</evidence>
<reference evidence="3 4" key="1">
    <citation type="submission" date="2022-12" db="EMBL/GenBank/DDBJ databases">
        <title>Chitinophagaceae gen. sp. nov., a new member of the family Chitinophagaceae, isolated from soil in a chemical factory.</title>
        <authorList>
            <person name="Ke Z."/>
        </authorList>
    </citation>
    <scope>NUCLEOTIDE SEQUENCE [LARGE SCALE GENOMIC DNA]</scope>
    <source>
        <strain evidence="3 4">LY-5</strain>
    </source>
</reference>
<feature type="domain" description="NAD-dependent epimerase/dehydratase" evidence="2">
    <location>
        <begin position="5"/>
        <end position="226"/>
    </location>
</feature>
<name>A0ABT4UGC2_9BACT</name>
<keyword evidence="4" id="KW-1185">Reference proteome</keyword>
<evidence type="ECO:0000313" key="3">
    <source>
        <dbReference type="EMBL" id="MDA3613881.1"/>
    </source>
</evidence>
<gene>
    <name evidence="3" type="ORF">O3P16_03615</name>
</gene>
<evidence type="ECO:0000256" key="1">
    <source>
        <dbReference type="ARBA" id="ARBA00007637"/>
    </source>
</evidence>
<dbReference type="Proteomes" id="UP001210231">
    <property type="component" value="Unassembled WGS sequence"/>
</dbReference>
<dbReference type="InterPro" id="IPR036291">
    <property type="entry name" value="NAD(P)-bd_dom_sf"/>
</dbReference>